<feature type="signal peptide" evidence="1">
    <location>
        <begin position="1"/>
        <end position="20"/>
    </location>
</feature>
<evidence type="ECO:0000256" key="1">
    <source>
        <dbReference type="SAM" id="SignalP"/>
    </source>
</evidence>
<evidence type="ECO:0000313" key="3">
    <source>
        <dbReference type="EMBL" id="OQP62430.1"/>
    </source>
</evidence>
<keyword evidence="1" id="KW-0732">Signal</keyword>
<organism evidence="3 4">
    <name type="scientific">Niastella vici</name>
    <dbReference type="NCBI Taxonomy" id="1703345"/>
    <lineage>
        <taxon>Bacteria</taxon>
        <taxon>Pseudomonadati</taxon>
        <taxon>Bacteroidota</taxon>
        <taxon>Chitinophagia</taxon>
        <taxon>Chitinophagales</taxon>
        <taxon>Chitinophagaceae</taxon>
        <taxon>Niastella</taxon>
    </lineage>
</organism>
<proteinExistence type="predicted"/>
<dbReference type="AlphaFoldDB" id="A0A1V9FVS5"/>
<comment type="caution">
    <text evidence="3">The sequence shown here is derived from an EMBL/GenBank/DDBJ whole genome shotgun (WGS) entry which is preliminary data.</text>
</comment>
<reference evidence="3 4" key="1">
    <citation type="submission" date="2016-03" db="EMBL/GenBank/DDBJ databases">
        <title>Niastella vici sp. nov., isolated from farmland soil.</title>
        <authorList>
            <person name="Chen L."/>
            <person name="Wang D."/>
            <person name="Yang S."/>
            <person name="Wang G."/>
        </authorList>
    </citation>
    <scope>NUCLEOTIDE SEQUENCE [LARGE SCALE GENOMIC DNA]</scope>
    <source>
        <strain evidence="3 4">DJ57</strain>
    </source>
</reference>
<dbReference type="Pfam" id="PF08486">
    <property type="entry name" value="SpoIID"/>
    <property type="match status" value="1"/>
</dbReference>
<evidence type="ECO:0000259" key="2">
    <source>
        <dbReference type="Pfam" id="PF08486"/>
    </source>
</evidence>
<protein>
    <recommendedName>
        <fullName evidence="2">Sporulation stage II protein D amidase enhancer LytB N-terminal domain-containing protein</fullName>
    </recommendedName>
</protein>
<dbReference type="OrthoDB" id="6013676at2"/>
<dbReference type="STRING" id="1703345.A3860_29165"/>
<dbReference type="InterPro" id="IPR013693">
    <property type="entry name" value="SpoIID/LytB_N"/>
</dbReference>
<evidence type="ECO:0000313" key="4">
    <source>
        <dbReference type="Proteomes" id="UP000192796"/>
    </source>
</evidence>
<dbReference type="RefSeq" id="WP_081149484.1">
    <property type="nucleotide sequence ID" value="NZ_LVYD01000051.1"/>
</dbReference>
<dbReference type="Gene3D" id="2.60.40.1120">
    <property type="entry name" value="Carboxypeptidase-like, regulatory domain"/>
    <property type="match status" value="2"/>
</dbReference>
<feature type="chain" id="PRO_5012461254" description="Sporulation stage II protein D amidase enhancer LytB N-terminal domain-containing protein" evidence="1">
    <location>
        <begin position="21"/>
        <end position="562"/>
    </location>
</feature>
<dbReference type="Proteomes" id="UP000192796">
    <property type="component" value="Unassembled WGS sequence"/>
</dbReference>
<dbReference type="InterPro" id="IPR008969">
    <property type="entry name" value="CarboxyPept-like_regulatory"/>
</dbReference>
<accession>A0A1V9FVS5</accession>
<feature type="domain" description="Sporulation stage II protein D amidase enhancer LytB N-terminal" evidence="2">
    <location>
        <begin position="283"/>
        <end position="367"/>
    </location>
</feature>
<gene>
    <name evidence="3" type="ORF">A3860_29165</name>
</gene>
<sequence length="562" mass="59948">MLKTRLLLFAILLLFGRLQAQQPTGSGAGSSANITFVVRNESTGFAVPGAVVQVTAPNGKTSKLTTAANGKLLFTAVNGKYLFTITANGYDPIETYFASGEETNIEANINLDPVGNNAPPVSEQQLRTNVNQAIISGYVRDAAANQPLAGVQASAGGKTVITDSKGFFSIQLSAASTIADGAVPEKATIRFTKAGYAPHSIQNFYLIPDTYTLKVAMSPANNVRAQQVTEETEIQEHGLFDRKETDEQLRYNETAEPQARVEGIMAITVPASIRVGTHCSCTSCSSVQVMSLEKYVQTGLNDEWIASWGAASLRAGAVAYRSYGAYYVKHPVKSNFDIAATTCNQVWDGDGSSSCTSAANATAKVVLIKSGAIYRAEYSAENNNAGCGNGYSGTRTTWPCIKDERCAGRATSGHGRGMCQWGSSFWARDKTYTWILNHYYQPGGVSIQTPASVATTTEFEEKEGSASDDRTTDANGALKVTPNPVTGSSVTIEYKLDVVSQPASIVVTNNYGNVVQQRSVILQQGVNRLTIPTGGFKTGIYNITIRLSATGKSKSSKLIVVK</sequence>
<dbReference type="SUPFAM" id="SSF49464">
    <property type="entry name" value="Carboxypeptidase regulatory domain-like"/>
    <property type="match status" value="2"/>
</dbReference>
<keyword evidence="4" id="KW-1185">Reference proteome</keyword>
<name>A0A1V9FVS5_9BACT</name>
<dbReference type="EMBL" id="LVYD01000051">
    <property type="protein sequence ID" value="OQP62430.1"/>
    <property type="molecule type" value="Genomic_DNA"/>
</dbReference>